<dbReference type="Proteomes" id="UP000009223">
    <property type="component" value="Chromosome"/>
</dbReference>
<dbReference type="Pfam" id="PF03033">
    <property type="entry name" value="Glyco_transf_28"/>
    <property type="match status" value="1"/>
</dbReference>
<dbReference type="GO" id="GO:0008194">
    <property type="term" value="F:UDP-glycosyltransferase activity"/>
    <property type="evidence" value="ECO:0007669"/>
    <property type="project" value="InterPro"/>
</dbReference>
<dbReference type="PANTHER" id="PTHR48050">
    <property type="entry name" value="STEROL 3-BETA-GLUCOSYLTRANSFERASE"/>
    <property type="match status" value="1"/>
</dbReference>
<dbReference type="OrthoDB" id="9805366at2"/>
<accession>F5YKL0</accession>
<dbReference type="Gene3D" id="3.40.50.2000">
    <property type="entry name" value="Glycogen Phosphorylase B"/>
    <property type="match status" value="2"/>
</dbReference>
<evidence type="ECO:0000313" key="3">
    <source>
        <dbReference type="EMBL" id="AEF85694.1"/>
    </source>
</evidence>
<dbReference type="FunFam" id="3.40.50.2000:FF:000009">
    <property type="entry name" value="Sterol 3-beta-glucosyltransferase UGT80A2"/>
    <property type="match status" value="1"/>
</dbReference>
<gene>
    <name evidence="3" type="ordered locus">TREPR_0635</name>
</gene>
<dbReference type="eggNOG" id="COG1819">
    <property type="taxonomic scope" value="Bacteria"/>
</dbReference>
<dbReference type="GO" id="GO:0033072">
    <property type="term" value="P:vancomycin biosynthetic process"/>
    <property type="evidence" value="ECO:0007669"/>
    <property type="project" value="UniProtKB-ARBA"/>
</dbReference>
<sequence length="407" mass="46147">MKLFLITRGSQGDVYPYFALATNLIKAGHEITISLPRVFEEQAKQAGFNYVLQNYDDINTLLEKSTTNRDLLAWMQRVTDQQFDEFIPILEKQDLLVSTNTEFSAPHIAEYCKKPIIRTAFAPFIPGRKIPPPVMPWPRPNPLIVPLLWGGLNLGVNLLTVGIINKNRKRLGMPLFKDQGEYAPSHAENFLMFSPSLGSVDPDWKYPWHIGGYCFDDAIPYEEKKFQELKSFVQKDDKPVLFFTMGSCKTKKKELICAWLLDICHHQGYKLVIGSGWWHTGEALAGQENIFLMDCIIPHNLVFSLCDGIIHHGGSGTTHSAARAGKPQMVLPIFVDQHYWGDRVHSLAVGPDYLTATHVTEKKLEKRVLDLMNNRDYKKNATALGEKLGQENGIQALSDYISRFNAR</sequence>
<reference evidence="4" key="1">
    <citation type="submission" date="2009-12" db="EMBL/GenBank/DDBJ databases">
        <title>Complete sequence of Treponema primitia strain ZAS-2.</title>
        <authorList>
            <person name="Tetu S.G."/>
            <person name="Matson E."/>
            <person name="Ren Q."/>
            <person name="Seshadri R."/>
            <person name="Elbourne L."/>
            <person name="Hassan K.A."/>
            <person name="Durkin A."/>
            <person name="Radune D."/>
            <person name="Mohamoud Y."/>
            <person name="Shay R."/>
            <person name="Jin S."/>
            <person name="Zhang X."/>
            <person name="Lucey K."/>
            <person name="Ballor N.R."/>
            <person name="Ottesen E."/>
            <person name="Rosenthal R."/>
            <person name="Allen A."/>
            <person name="Leadbetter J.R."/>
            <person name="Paulsen I.T."/>
        </authorList>
    </citation>
    <scope>NUCLEOTIDE SEQUENCE [LARGE SCALE GENOMIC DNA]</scope>
    <source>
        <strain evidence="4">ATCC BAA-887 / DSM 12427 / ZAS-2</strain>
    </source>
</reference>
<keyword evidence="4" id="KW-1185">Reference proteome</keyword>
<name>F5YKL0_TREPZ</name>
<feature type="domain" description="Erythromycin biosynthesis protein CIII-like C-terminal" evidence="2">
    <location>
        <begin position="289"/>
        <end position="386"/>
    </location>
</feature>
<dbReference type="RefSeq" id="WP_015709392.1">
    <property type="nucleotide sequence ID" value="NC_015578.1"/>
</dbReference>
<organism evidence="3 4">
    <name type="scientific">Treponema primitia (strain ATCC BAA-887 / DSM 12427 / ZAS-2)</name>
    <dbReference type="NCBI Taxonomy" id="545694"/>
    <lineage>
        <taxon>Bacteria</taxon>
        <taxon>Pseudomonadati</taxon>
        <taxon>Spirochaetota</taxon>
        <taxon>Spirochaetia</taxon>
        <taxon>Spirochaetales</taxon>
        <taxon>Treponemataceae</taxon>
        <taxon>Treponema</taxon>
    </lineage>
</organism>
<feature type="domain" description="Glycosyltransferase family 28 N-terminal" evidence="1">
    <location>
        <begin position="4"/>
        <end position="52"/>
    </location>
</feature>
<dbReference type="HOGENOM" id="CLU_000537_8_4_12"/>
<dbReference type="CDD" id="cd03784">
    <property type="entry name" value="GT1_Gtf-like"/>
    <property type="match status" value="1"/>
</dbReference>
<protein>
    <submittedName>
        <fullName evidence="3">Glycosyltransferase family 1, candidate beta-glycosyltransferase</fullName>
    </submittedName>
</protein>
<dbReference type="STRING" id="545694.TREPR_0635"/>
<dbReference type="KEGG" id="tpi:TREPR_0635"/>
<evidence type="ECO:0000313" key="4">
    <source>
        <dbReference type="Proteomes" id="UP000009223"/>
    </source>
</evidence>
<dbReference type="InterPro" id="IPR050426">
    <property type="entry name" value="Glycosyltransferase_28"/>
</dbReference>
<evidence type="ECO:0000259" key="2">
    <source>
        <dbReference type="Pfam" id="PF06722"/>
    </source>
</evidence>
<dbReference type="SUPFAM" id="SSF53756">
    <property type="entry name" value="UDP-Glycosyltransferase/glycogen phosphorylase"/>
    <property type="match status" value="1"/>
</dbReference>
<proteinExistence type="predicted"/>
<keyword evidence="3" id="KW-0808">Transferase</keyword>
<reference evidence="3 4" key="2">
    <citation type="journal article" date="2011" name="ISME J.">
        <title>RNA-seq reveals cooperative metabolic interactions between two termite-gut spirochete species in co-culture.</title>
        <authorList>
            <person name="Rosenthal A.Z."/>
            <person name="Matson E.G."/>
            <person name="Eldar A."/>
            <person name="Leadbetter J.R."/>
        </authorList>
    </citation>
    <scope>NUCLEOTIDE SEQUENCE [LARGE SCALE GENOMIC DNA]</scope>
    <source>
        <strain evidence="4">ATCC BAA-887 / DSM 12427 / ZAS-2</strain>
    </source>
</reference>
<dbReference type="Pfam" id="PF06722">
    <property type="entry name" value="EryCIII-like_C"/>
    <property type="match status" value="1"/>
</dbReference>
<dbReference type="GO" id="GO:0005975">
    <property type="term" value="P:carbohydrate metabolic process"/>
    <property type="evidence" value="ECO:0007669"/>
    <property type="project" value="InterPro"/>
</dbReference>
<dbReference type="InterPro" id="IPR004276">
    <property type="entry name" value="GlycoTrans_28_N"/>
</dbReference>
<dbReference type="GO" id="GO:0016758">
    <property type="term" value="F:hexosyltransferase activity"/>
    <property type="evidence" value="ECO:0007669"/>
    <property type="project" value="InterPro"/>
</dbReference>
<evidence type="ECO:0000259" key="1">
    <source>
        <dbReference type="Pfam" id="PF03033"/>
    </source>
</evidence>
<dbReference type="EMBL" id="CP001843">
    <property type="protein sequence ID" value="AEF85694.1"/>
    <property type="molecule type" value="Genomic_DNA"/>
</dbReference>
<dbReference type="AlphaFoldDB" id="F5YKL0"/>
<dbReference type="InterPro" id="IPR010610">
    <property type="entry name" value="EryCIII-like_C"/>
</dbReference>
<dbReference type="InterPro" id="IPR002213">
    <property type="entry name" value="UDP_glucos_trans"/>
</dbReference>
<dbReference type="PANTHER" id="PTHR48050:SF13">
    <property type="entry name" value="STEROL 3-BETA-GLUCOSYLTRANSFERASE UGT80A2"/>
    <property type="match status" value="1"/>
</dbReference>